<dbReference type="Proteomes" id="UP000276301">
    <property type="component" value="Unassembled WGS sequence"/>
</dbReference>
<feature type="region of interest" description="Disordered" evidence="2">
    <location>
        <begin position="709"/>
        <end position="755"/>
    </location>
</feature>
<gene>
    <name evidence="5" type="ORF">D4A47_03730</name>
</gene>
<evidence type="ECO:0000256" key="3">
    <source>
        <dbReference type="SAM" id="SignalP"/>
    </source>
</evidence>
<sequence>MKVTNKLISLALAVVMIATGFSLPAFAAGSTEVIDPTDYMSESWTVYDHYGTNWDRSANDDLHPYQAADNSYSDGKRVQGYFTDVMSGNDLVVCHNFDRHIMVKGDANSSSVLFAGYGRAAMADFMIYRSASTVKKVVSFDLDFARIDAHTLSGSMIFVNAQIENGRLDGYIIYFPANKGSHVLLLKASQVDAAAMSASSTVTSFSGVSRVASLPAYNTSSTSSKIHIEMEIDPTHLLASYATYERVTDGDGNTSLVTQAPVTLYDGDIENTGAGIGIGADYQSHACSSLTRIEFSDFRMMSGYTVRYIRNFPTDTDPVVEASDTGIDPGEAYTVNAVVGTTPDVSGVAGSVNYEFLGWNDKADGSGTYYKAGDSFTVNKATDIYGVWKKKAAGLNFSPADGKWPDGFNEKGETASLNVPKEMGDPIAAGDRPARNPEKEWYVVDGWQFENGTEVLFDGSQTMTETSITVKPIWKEDFNRDGIPDEDQSSFTVRFEDADHGTLSGEKQFTVIKTGSDTLGDAIEIKKDGKALPEAKPDSGYAFVGWDTTGDGAADCADNEALKNAEVSGDLTVKPVYVPAYTVKFTSGPNGSISGKNTFAILNRAGSVALGDAEGGFSAPGTKPNDGYEFKGWDVDGDGSADVQDGVLATLPVNGDMTITAVFDKGAAVQDVWSVTIVTNDETTKVKVPDGESLGDRLPKDGDIIGWVDEGGASVDRDTPITGNKTITAQYAPSSSGGEEEPPVIPAPPKRPGRR</sequence>
<keyword evidence="3" id="KW-0732">Signal</keyword>
<evidence type="ECO:0000256" key="2">
    <source>
        <dbReference type="SAM" id="MobiDB-lite"/>
    </source>
</evidence>
<protein>
    <recommendedName>
        <fullName evidence="4">Bacterial repeat domain-containing protein</fullName>
    </recommendedName>
</protein>
<dbReference type="Gene3D" id="2.60.40.4270">
    <property type="entry name" value="Listeria-Bacteroides repeat domain"/>
    <property type="match status" value="1"/>
</dbReference>
<dbReference type="RefSeq" id="WP_121586207.1">
    <property type="nucleotide sequence ID" value="NZ_RCHT01000003.1"/>
</dbReference>
<proteinExistence type="predicted"/>
<comment type="subcellular location">
    <subcellularLocation>
        <location evidence="1">Cell envelope</location>
    </subcellularLocation>
</comment>
<evidence type="ECO:0000313" key="6">
    <source>
        <dbReference type="Proteomes" id="UP000276301"/>
    </source>
</evidence>
<dbReference type="Pfam" id="PF09479">
    <property type="entry name" value="Flg_new"/>
    <property type="match status" value="1"/>
</dbReference>
<feature type="compositionally biased region" description="Polar residues" evidence="2">
    <location>
        <begin position="721"/>
        <end position="737"/>
    </location>
</feature>
<dbReference type="AlphaFoldDB" id="A0A498CRI8"/>
<dbReference type="GO" id="GO:0030313">
    <property type="term" value="C:cell envelope"/>
    <property type="evidence" value="ECO:0007669"/>
    <property type="project" value="UniProtKB-SubCell"/>
</dbReference>
<reference evidence="5 6" key="1">
    <citation type="submission" date="2018-10" db="EMBL/GenBank/DDBJ databases">
        <title>Anaerotruncus faecis sp. nov., isolated from human feces.</title>
        <authorList>
            <person name="Wang Y.-J."/>
        </authorList>
    </citation>
    <scope>NUCLEOTIDE SEQUENCE [LARGE SCALE GENOMIC DNA]</scope>
    <source>
        <strain evidence="5 6">22A2-44</strain>
    </source>
</reference>
<feature type="domain" description="Bacterial repeat" evidence="4">
    <location>
        <begin position="534"/>
        <end position="561"/>
    </location>
</feature>
<feature type="signal peptide" evidence="3">
    <location>
        <begin position="1"/>
        <end position="27"/>
    </location>
</feature>
<accession>A0A498CRI8</accession>
<feature type="compositionally biased region" description="Pro residues" evidence="2">
    <location>
        <begin position="743"/>
        <end position="755"/>
    </location>
</feature>
<feature type="domain" description="Bacterial repeat" evidence="4">
    <location>
        <begin position="581"/>
        <end position="665"/>
    </location>
</feature>
<dbReference type="EMBL" id="RCHT01000003">
    <property type="protein sequence ID" value="RLL13586.1"/>
    <property type="molecule type" value="Genomic_DNA"/>
</dbReference>
<organism evidence="5 6">
    <name type="scientific">Anaerotruncus massiliensis</name>
    <name type="common">ex Liu et al. 2021</name>
    <dbReference type="NCBI Taxonomy" id="2321404"/>
    <lineage>
        <taxon>Bacteria</taxon>
        <taxon>Bacillati</taxon>
        <taxon>Bacillota</taxon>
        <taxon>Clostridia</taxon>
        <taxon>Eubacteriales</taxon>
        <taxon>Oscillospiraceae</taxon>
        <taxon>Anaerotruncus</taxon>
    </lineage>
</organism>
<dbReference type="Pfam" id="PF18998">
    <property type="entry name" value="Flg_new_2"/>
    <property type="match status" value="2"/>
</dbReference>
<dbReference type="InterPro" id="IPR044060">
    <property type="entry name" value="Bacterial_rp_domain"/>
</dbReference>
<keyword evidence="6" id="KW-1185">Reference proteome</keyword>
<dbReference type="InterPro" id="IPR013378">
    <property type="entry name" value="InlB-like_B-rpt"/>
</dbReference>
<evidence type="ECO:0000256" key="1">
    <source>
        <dbReference type="ARBA" id="ARBA00004196"/>
    </source>
</evidence>
<comment type="caution">
    <text evidence="5">The sequence shown here is derived from an EMBL/GenBank/DDBJ whole genome shotgun (WGS) entry which is preliminary data.</text>
</comment>
<name>A0A498CRI8_9FIRM</name>
<evidence type="ECO:0000313" key="5">
    <source>
        <dbReference type="EMBL" id="RLL13586.1"/>
    </source>
</evidence>
<evidence type="ECO:0000259" key="4">
    <source>
        <dbReference type="Pfam" id="PF18998"/>
    </source>
</evidence>
<feature type="chain" id="PRO_5019800700" description="Bacterial repeat domain-containing protein" evidence="3">
    <location>
        <begin position="28"/>
        <end position="755"/>
    </location>
</feature>
<dbReference type="InterPro" id="IPR042229">
    <property type="entry name" value="Listeria/Bacterioides_rpt_sf"/>
</dbReference>